<dbReference type="RefSeq" id="WP_165392315.1">
    <property type="nucleotide sequence ID" value="NZ_CP035945.1"/>
</dbReference>
<accession>A0A4P6LR96</accession>
<gene>
    <name evidence="2" type="ORF">PMF13cell1_00144</name>
</gene>
<evidence type="ECO:0000313" key="3">
    <source>
        <dbReference type="Proteomes" id="UP000289794"/>
    </source>
</evidence>
<reference evidence="2 3" key="1">
    <citation type="submission" date="2019-01" db="EMBL/GenBank/DDBJ databases">
        <title>PMF-metabolizing Aryl O-demethylase.</title>
        <authorList>
            <person name="Kim M."/>
        </authorList>
    </citation>
    <scope>NUCLEOTIDE SEQUENCE [LARGE SCALE GENOMIC DNA]</scope>
    <source>
        <strain evidence="2 3">PMF1</strain>
    </source>
</reference>
<protein>
    <submittedName>
        <fullName evidence="2">Uncharacterized protein</fullName>
    </submittedName>
</protein>
<dbReference type="KEGG" id="bpro:PMF13cell1_00144"/>
<organism evidence="2 3">
    <name type="scientific">Blautia producta</name>
    <dbReference type="NCBI Taxonomy" id="33035"/>
    <lineage>
        <taxon>Bacteria</taxon>
        <taxon>Bacillati</taxon>
        <taxon>Bacillota</taxon>
        <taxon>Clostridia</taxon>
        <taxon>Lachnospirales</taxon>
        <taxon>Lachnospiraceae</taxon>
        <taxon>Blautia</taxon>
    </lineage>
</organism>
<dbReference type="AlphaFoldDB" id="A0A4P6LR96"/>
<evidence type="ECO:0000313" key="2">
    <source>
        <dbReference type="EMBL" id="QBE94651.1"/>
    </source>
</evidence>
<name>A0A4P6LR96_9FIRM</name>
<proteinExistence type="predicted"/>
<dbReference type="Proteomes" id="UP000289794">
    <property type="component" value="Chromosome"/>
</dbReference>
<feature type="region of interest" description="Disordered" evidence="1">
    <location>
        <begin position="35"/>
        <end position="55"/>
    </location>
</feature>
<sequence>MKMFVVAVIIAVMLLDALLCYCLMRSGAEEDRWMEQHPLSADRDSVQREENSDDV</sequence>
<evidence type="ECO:0000256" key="1">
    <source>
        <dbReference type="SAM" id="MobiDB-lite"/>
    </source>
</evidence>
<dbReference type="EMBL" id="CP035945">
    <property type="protein sequence ID" value="QBE94651.1"/>
    <property type="molecule type" value="Genomic_DNA"/>
</dbReference>